<keyword evidence="14 21" id="KW-1133">Transmembrane helix</keyword>
<dbReference type="Gene3D" id="3.30.450.20">
    <property type="entry name" value="PAS domain"/>
    <property type="match status" value="3"/>
</dbReference>
<evidence type="ECO:0000259" key="23">
    <source>
        <dbReference type="PROSITE" id="PS50112"/>
    </source>
</evidence>
<dbReference type="STRING" id="1123367.GCA_000621305_02568"/>
<evidence type="ECO:0000256" key="3">
    <source>
        <dbReference type="ARBA" id="ARBA00004496"/>
    </source>
</evidence>
<dbReference type="GO" id="GO:0051539">
    <property type="term" value="F:4 iron, 4 sulfur cluster binding"/>
    <property type="evidence" value="ECO:0007669"/>
    <property type="project" value="UniProtKB-KW"/>
</dbReference>
<name>N6XZ97_THAL4</name>
<protein>
    <recommendedName>
        <fullName evidence="6">Oxygen sensor histidine kinase NreB</fullName>
        <ecNumber evidence="5">2.7.13.3</ecNumber>
    </recommendedName>
    <alternativeName>
        <fullName evidence="20">Nitrogen regulation protein B</fullName>
    </alternativeName>
</protein>
<evidence type="ECO:0000256" key="2">
    <source>
        <dbReference type="ARBA" id="ARBA00001966"/>
    </source>
</evidence>
<evidence type="ECO:0000313" key="24">
    <source>
        <dbReference type="EMBL" id="ENO87161.1"/>
    </source>
</evidence>
<dbReference type="CDD" id="cd12915">
    <property type="entry name" value="PDC2_DGC_like"/>
    <property type="match status" value="1"/>
</dbReference>
<keyword evidence="16" id="KW-0902">Two-component regulatory system</keyword>
<dbReference type="Gene3D" id="1.20.5.1930">
    <property type="match status" value="1"/>
</dbReference>
<dbReference type="CDD" id="cd00130">
    <property type="entry name" value="PAS"/>
    <property type="match status" value="1"/>
</dbReference>
<evidence type="ECO:0000259" key="22">
    <source>
        <dbReference type="PROSITE" id="PS50109"/>
    </source>
</evidence>
<evidence type="ECO:0000256" key="19">
    <source>
        <dbReference type="ARBA" id="ARBA00024827"/>
    </source>
</evidence>
<evidence type="ECO:0000256" key="8">
    <source>
        <dbReference type="ARBA" id="ARBA00022485"/>
    </source>
</evidence>
<dbReference type="EMBL" id="AMXE01000042">
    <property type="protein sequence ID" value="ENO87161.1"/>
    <property type="molecule type" value="Genomic_DNA"/>
</dbReference>
<dbReference type="InterPro" id="IPR004358">
    <property type="entry name" value="Sig_transdc_His_kin-like_C"/>
</dbReference>
<dbReference type="NCBIfam" id="TIGR00229">
    <property type="entry name" value="sensory_box"/>
    <property type="match status" value="1"/>
</dbReference>
<dbReference type="GO" id="GO:0005737">
    <property type="term" value="C:cytoplasm"/>
    <property type="evidence" value="ECO:0007669"/>
    <property type="project" value="UniProtKB-SubCell"/>
</dbReference>
<evidence type="ECO:0000313" key="25">
    <source>
        <dbReference type="Proteomes" id="UP000013232"/>
    </source>
</evidence>
<feature type="domain" description="Histidine kinase" evidence="22">
    <location>
        <begin position="485"/>
        <end position="677"/>
    </location>
</feature>
<evidence type="ECO:0000256" key="7">
    <source>
        <dbReference type="ARBA" id="ARBA00022475"/>
    </source>
</evidence>
<evidence type="ECO:0000256" key="10">
    <source>
        <dbReference type="ARBA" id="ARBA00022679"/>
    </source>
</evidence>
<dbReference type="AlphaFoldDB" id="N6XZ97"/>
<evidence type="ECO:0000256" key="17">
    <source>
        <dbReference type="ARBA" id="ARBA00023014"/>
    </source>
</evidence>
<dbReference type="SMART" id="SM00091">
    <property type="entry name" value="PAS"/>
    <property type="match status" value="1"/>
</dbReference>
<dbReference type="PANTHER" id="PTHR24421">
    <property type="entry name" value="NITRATE/NITRITE SENSOR PROTEIN NARX-RELATED"/>
    <property type="match status" value="1"/>
</dbReference>
<feature type="transmembrane region" description="Helical" evidence="21">
    <location>
        <begin position="296"/>
        <end position="319"/>
    </location>
</feature>
<dbReference type="GO" id="GO:0000155">
    <property type="term" value="F:phosphorelay sensor kinase activity"/>
    <property type="evidence" value="ECO:0007669"/>
    <property type="project" value="InterPro"/>
</dbReference>
<keyword evidence="13" id="KW-0418">Kinase</keyword>
<evidence type="ECO:0000256" key="6">
    <source>
        <dbReference type="ARBA" id="ARBA00017322"/>
    </source>
</evidence>
<evidence type="ECO:0000256" key="13">
    <source>
        <dbReference type="ARBA" id="ARBA00022777"/>
    </source>
</evidence>
<evidence type="ECO:0000256" key="4">
    <source>
        <dbReference type="ARBA" id="ARBA00004651"/>
    </source>
</evidence>
<dbReference type="InterPro" id="IPR036890">
    <property type="entry name" value="HATPase_C_sf"/>
</dbReference>
<keyword evidence="7" id="KW-1003">Cell membrane</keyword>
<evidence type="ECO:0000256" key="15">
    <source>
        <dbReference type="ARBA" id="ARBA00023004"/>
    </source>
</evidence>
<dbReference type="CDD" id="cd12914">
    <property type="entry name" value="PDC1_DGC_like"/>
    <property type="match status" value="1"/>
</dbReference>
<dbReference type="EC" id="2.7.13.3" evidence="5"/>
<dbReference type="SUPFAM" id="SSF55874">
    <property type="entry name" value="ATPase domain of HSP90 chaperone/DNA topoisomerase II/histidine kinase"/>
    <property type="match status" value="1"/>
</dbReference>
<dbReference type="Gene3D" id="3.30.565.10">
    <property type="entry name" value="Histidine kinase-like ATPase, C-terminal domain"/>
    <property type="match status" value="1"/>
</dbReference>
<dbReference type="PRINTS" id="PR00344">
    <property type="entry name" value="BCTRLSENSOR"/>
</dbReference>
<dbReference type="Proteomes" id="UP000013232">
    <property type="component" value="Unassembled WGS sequence"/>
</dbReference>
<dbReference type="PANTHER" id="PTHR24421:SF58">
    <property type="entry name" value="SIGNAL TRANSDUCTION HISTIDINE-PROTEIN KINASE_PHOSPHATASE UHPB"/>
    <property type="match status" value="1"/>
</dbReference>
<evidence type="ECO:0000256" key="1">
    <source>
        <dbReference type="ARBA" id="ARBA00000085"/>
    </source>
</evidence>
<comment type="cofactor">
    <cofactor evidence="2">
        <name>[4Fe-4S] cluster</name>
        <dbReference type="ChEBI" id="CHEBI:49883"/>
    </cofactor>
</comment>
<reference evidence="24 25" key="1">
    <citation type="submission" date="2012-09" db="EMBL/GenBank/DDBJ databases">
        <title>Draft Genome Sequences of 6 Strains from Genus Thauera.</title>
        <authorList>
            <person name="Liu B."/>
            <person name="Shapleigh J.P."/>
            <person name="Frostegard A.H."/>
        </authorList>
    </citation>
    <scope>NUCLEOTIDE SEQUENCE [LARGE SCALE GENOMIC DNA]</scope>
    <source>
        <strain evidence="25">47Lol / DSM 12138</strain>
    </source>
</reference>
<dbReference type="PROSITE" id="PS50112">
    <property type="entry name" value="PAS"/>
    <property type="match status" value="1"/>
</dbReference>
<evidence type="ECO:0000256" key="12">
    <source>
        <dbReference type="ARBA" id="ARBA00022723"/>
    </source>
</evidence>
<evidence type="ECO:0000256" key="9">
    <source>
        <dbReference type="ARBA" id="ARBA00022490"/>
    </source>
</evidence>
<dbReference type="InterPro" id="IPR005467">
    <property type="entry name" value="His_kinase_dom"/>
</dbReference>
<gene>
    <name evidence="24" type="ORF">C666_11655</name>
</gene>
<evidence type="ECO:0000256" key="11">
    <source>
        <dbReference type="ARBA" id="ARBA00022692"/>
    </source>
</evidence>
<keyword evidence="9" id="KW-0963">Cytoplasm</keyword>
<dbReference type="GO" id="GO:0046872">
    <property type="term" value="F:metal ion binding"/>
    <property type="evidence" value="ECO:0007669"/>
    <property type="project" value="UniProtKB-KW"/>
</dbReference>
<keyword evidence="8" id="KW-0004">4Fe-4S</keyword>
<evidence type="ECO:0000256" key="21">
    <source>
        <dbReference type="SAM" id="Phobius"/>
    </source>
</evidence>
<comment type="function">
    <text evidence="19">Member of the two-component regulatory system NreB/NreC involved in the control of dissimilatory nitrate/nitrite reduction in response to oxygen. NreB functions as a direct oxygen sensor histidine kinase which is autophosphorylated, in the absence of oxygen, probably at the conserved histidine residue, and transfers its phosphate group probably to a conserved aspartate residue of NreC. NreB/NreC activates the expression of the nitrate (narGHJI) and nitrite (nir) reductase operons, as well as the putative nitrate transporter gene narT.</text>
</comment>
<dbReference type="InterPro" id="IPR000014">
    <property type="entry name" value="PAS"/>
</dbReference>
<dbReference type="InterPro" id="IPR050482">
    <property type="entry name" value="Sensor_HK_TwoCompSys"/>
</dbReference>
<evidence type="ECO:0000256" key="20">
    <source>
        <dbReference type="ARBA" id="ARBA00030800"/>
    </source>
</evidence>
<evidence type="ECO:0000256" key="16">
    <source>
        <dbReference type="ARBA" id="ARBA00023012"/>
    </source>
</evidence>
<evidence type="ECO:0000256" key="14">
    <source>
        <dbReference type="ARBA" id="ARBA00022989"/>
    </source>
</evidence>
<dbReference type="InterPro" id="IPR035965">
    <property type="entry name" value="PAS-like_dom_sf"/>
</dbReference>
<keyword evidence="15" id="KW-0408">Iron</keyword>
<sequence>MPQSERAGWLQPPILAVAALTALIVSALVLGAGLVLLELRRAELERARAEIHSLAVILAEQSSRAFEGATVALRGVQYRLSDTIGQSLPLDSFPVQALLSARSAGLPQIRSIFVIDPHGYPTNSSLPGGPPPDSLADRDYFRRAAAAGSEELVISAPILSRADGRWTLIIACRLDDPEGNFRGVLAVSILIDYFEGFYSRVDPRVRRRIELLDGSGVLVAGAPPDPVLTGRPTAMLPAGLMPGPGVSGEVVMVTEASHGRNRFIAYRAVPQYPLAISVAIDEDDALYAWPQIMRPIVGGAVIVSLLILVAAGGLIWSLLRHEEAESELRESDERLRQMLQSVTDGIVILDECFAVVLCNRAAEHMFGCDAAKLVGRPFEDLLAPPSRAVFVRIAGVWRDAGLGERGGLGQAEMRGLHADGSEFPAECSFSATVFRDNRIFTVVLRDLTERRKSDENLRVTNQRLLELSTAMQNVREQERADVAREMHDELGQLLTGIRLELSWLGGRLPADRADLREKVGVIKGQLSQTIGSVRRITYQLRPLILDDLGLVAAISWLVDDFSKRTGVGVTLDVDERDEPPRGGSQALSLFRVLQESLTNIIKYAHARAVLIEFRRDGDDWRLTVSDDGVGFVVDDVRRTGLGLLGMRERARANGGVLSVFSVPGEGTRIEMRIPVQS</sequence>
<organism evidence="24 25">
    <name type="scientific">Thauera linaloolentis (strain DSM 12138 / JCM 21573 / CCUG 41526 / CIP 105981 / IAM 15112 / NBRC 102519 / 47Lol)</name>
    <dbReference type="NCBI Taxonomy" id="1123367"/>
    <lineage>
        <taxon>Bacteria</taxon>
        <taxon>Pseudomonadati</taxon>
        <taxon>Pseudomonadota</taxon>
        <taxon>Betaproteobacteria</taxon>
        <taxon>Rhodocyclales</taxon>
        <taxon>Zoogloeaceae</taxon>
        <taxon>Thauera</taxon>
    </lineage>
</organism>
<keyword evidence="10" id="KW-0808">Transferase</keyword>
<dbReference type="Pfam" id="PF07730">
    <property type="entry name" value="HisKA_3"/>
    <property type="match status" value="1"/>
</dbReference>
<dbReference type="eggNOG" id="COG4585">
    <property type="taxonomic scope" value="Bacteria"/>
</dbReference>
<dbReference type="SMART" id="SM00387">
    <property type="entry name" value="HATPase_c"/>
    <property type="match status" value="1"/>
</dbReference>
<evidence type="ECO:0000256" key="5">
    <source>
        <dbReference type="ARBA" id="ARBA00012438"/>
    </source>
</evidence>
<dbReference type="InterPro" id="IPR003594">
    <property type="entry name" value="HATPase_dom"/>
</dbReference>
<feature type="transmembrane region" description="Helical" evidence="21">
    <location>
        <begin position="14"/>
        <end position="37"/>
    </location>
</feature>
<comment type="subcellular location">
    <subcellularLocation>
        <location evidence="4">Cell membrane</location>
        <topology evidence="4">Multi-pass membrane protein</topology>
    </subcellularLocation>
    <subcellularLocation>
        <location evidence="3">Cytoplasm</location>
    </subcellularLocation>
</comment>
<keyword evidence="25" id="KW-1185">Reference proteome</keyword>
<keyword evidence="12" id="KW-0479">Metal-binding</keyword>
<feature type="domain" description="PAS" evidence="23">
    <location>
        <begin position="331"/>
        <end position="387"/>
    </location>
</feature>
<keyword evidence="17" id="KW-0411">Iron-sulfur</keyword>
<keyword evidence="18 21" id="KW-0472">Membrane</keyword>
<dbReference type="InterPro" id="IPR033479">
    <property type="entry name" value="dCache_1"/>
</dbReference>
<evidence type="ECO:0000256" key="18">
    <source>
        <dbReference type="ARBA" id="ARBA00023136"/>
    </source>
</evidence>
<proteinExistence type="predicted"/>
<keyword evidence="11 21" id="KW-0812">Transmembrane</keyword>
<comment type="catalytic activity">
    <reaction evidence="1">
        <text>ATP + protein L-histidine = ADP + protein N-phospho-L-histidine.</text>
        <dbReference type="EC" id="2.7.13.3"/>
    </reaction>
</comment>
<dbReference type="SUPFAM" id="SSF55785">
    <property type="entry name" value="PYP-like sensor domain (PAS domain)"/>
    <property type="match status" value="1"/>
</dbReference>
<dbReference type="RefSeq" id="WP_004338934.1">
    <property type="nucleotide sequence ID" value="NZ_AMXE01000042.1"/>
</dbReference>
<dbReference type="Pfam" id="PF02743">
    <property type="entry name" value="dCache_1"/>
    <property type="match status" value="1"/>
</dbReference>
<dbReference type="GO" id="GO:0046983">
    <property type="term" value="F:protein dimerization activity"/>
    <property type="evidence" value="ECO:0007669"/>
    <property type="project" value="InterPro"/>
</dbReference>
<dbReference type="InterPro" id="IPR011712">
    <property type="entry name" value="Sig_transdc_His_kin_sub3_dim/P"/>
</dbReference>
<dbReference type="PROSITE" id="PS50109">
    <property type="entry name" value="HIS_KIN"/>
    <property type="match status" value="1"/>
</dbReference>
<dbReference type="CDD" id="cd16917">
    <property type="entry name" value="HATPase_UhpB-NarQ-NarX-like"/>
    <property type="match status" value="1"/>
</dbReference>
<comment type="caution">
    <text evidence="24">The sequence shown here is derived from an EMBL/GenBank/DDBJ whole genome shotgun (WGS) entry which is preliminary data.</text>
</comment>
<dbReference type="GO" id="GO:0005886">
    <property type="term" value="C:plasma membrane"/>
    <property type="evidence" value="ECO:0007669"/>
    <property type="project" value="UniProtKB-SubCell"/>
</dbReference>
<dbReference type="Pfam" id="PF02518">
    <property type="entry name" value="HATPase_c"/>
    <property type="match status" value="1"/>
</dbReference>
<accession>N6XZ97</accession>
<dbReference type="Pfam" id="PF13426">
    <property type="entry name" value="PAS_9"/>
    <property type="match status" value="1"/>
</dbReference>